<evidence type="ECO:0000256" key="2">
    <source>
        <dbReference type="ARBA" id="ARBA00022598"/>
    </source>
</evidence>
<keyword evidence="3" id="KW-0547">Nucleotide-binding</keyword>
<evidence type="ECO:0000256" key="4">
    <source>
        <dbReference type="ARBA" id="ARBA00022840"/>
    </source>
</evidence>
<keyword evidence="9" id="KW-1185">Reference proteome</keyword>
<dbReference type="PROSITE" id="PS50862">
    <property type="entry name" value="AA_TRNA_LIGASE_II"/>
    <property type="match status" value="1"/>
</dbReference>
<reference evidence="8 9" key="1">
    <citation type="submission" date="2023-01" db="EMBL/GenBank/DDBJ databases">
        <title>Bacillus changyiensis sp. nov., isolated from a coastal deposit.</title>
        <authorList>
            <person name="Xiao G."/>
            <person name="Lai Q."/>
            <person name="Hu Z."/>
            <person name="Shao Z."/>
        </authorList>
    </citation>
    <scope>NUCLEOTIDE SEQUENCE [LARGE SCALE GENOMIC DNA]</scope>
    <source>
        <strain evidence="8 9">CLL-7-23</strain>
    </source>
</reference>
<evidence type="ECO:0000313" key="8">
    <source>
        <dbReference type="EMBL" id="MDA7027255.1"/>
    </source>
</evidence>
<keyword evidence="6" id="KW-0030">Aminoacyl-tRNA synthetase</keyword>
<dbReference type="Proteomes" id="UP001211894">
    <property type="component" value="Unassembled WGS sequence"/>
</dbReference>
<sequence>MIIHSTDHNRWCKVLESKWYENMFKIYSDIIKYSNQFYDQKNFSIAALPITTTSISSPMGLGSDSLPVKINLLGQETYLADSMQFLLEYTLRFNQNGVYYIMPSFRGEDSDERHLSQFYHSEVEIKGGLDDIIQLAEEYIQYITSFIIEKDYYHSLNVPLAYFNEIKKIIHLDHFPRIHFKDAIDLLKYECPAGIEIRDGLITINSEGEKHLIKKYDGVVWLTHLEHKSVPFYQQYDPDDHKYALAADLLIGMGETLGCGERADYHSVQKSLMDHQVSSDHYEWYINMKKQYPLQTSGFGMGIERYIAWLTGNYDIRNIPVVYRDKNVKIEP</sequence>
<dbReference type="InterPro" id="IPR006195">
    <property type="entry name" value="aa-tRNA-synth_II"/>
</dbReference>
<dbReference type="Pfam" id="PF00152">
    <property type="entry name" value="tRNA-synt_2"/>
    <property type="match status" value="1"/>
</dbReference>
<keyword evidence="4" id="KW-0067">ATP-binding</keyword>
<evidence type="ECO:0000256" key="3">
    <source>
        <dbReference type="ARBA" id="ARBA00022741"/>
    </source>
</evidence>
<keyword evidence="5" id="KW-0648">Protein biosynthesis</keyword>
<evidence type="ECO:0000313" key="9">
    <source>
        <dbReference type="Proteomes" id="UP001211894"/>
    </source>
</evidence>
<accession>A0ABT4X4P3</accession>
<evidence type="ECO:0000256" key="6">
    <source>
        <dbReference type="ARBA" id="ARBA00023146"/>
    </source>
</evidence>
<evidence type="ECO:0000259" key="7">
    <source>
        <dbReference type="PROSITE" id="PS50862"/>
    </source>
</evidence>
<dbReference type="InterPro" id="IPR004364">
    <property type="entry name" value="Aa-tRNA-synt_II"/>
</dbReference>
<dbReference type="EMBL" id="JAQKAB010000007">
    <property type="protein sequence ID" value="MDA7027255.1"/>
    <property type="molecule type" value="Genomic_DNA"/>
</dbReference>
<dbReference type="RefSeq" id="WP_271341101.1">
    <property type="nucleotide sequence ID" value="NZ_JAQKAB010000007.1"/>
</dbReference>
<dbReference type="PANTHER" id="PTHR22594:SF34">
    <property type="entry name" value="ASPARAGINE--TRNA LIGASE, MITOCHONDRIAL-RELATED"/>
    <property type="match status" value="1"/>
</dbReference>
<keyword evidence="1" id="KW-0963">Cytoplasm</keyword>
<evidence type="ECO:0000256" key="5">
    <source>
        <dbReference type="ARBA" id="ARBA00022917"/>
    </source>
</evidence>
<evidence type="ECO:0000256" key="1">
    <source>
        <dbReference type="ARBA" id="ARBA00022490"/>
    </source>
</evidence>
<organism evidence="8 9">
    <name type="scientific">Bacillus changyiensis</name>
    <dbReference type="NCBI Taxonomy" id="3004103"/>
    <lineage>
        <taxon>Bacteria</taxon>
        <taxon>Bacillati</taxon>
        <taxon>Bacillota</taxon>
        <taxon>Bacilli</taxon>
        <taxon>Bacillales</taxon>
        <taxon>Bacillaceae</taxon>
        <taxon>Bacillus</taxon>
    </lineage>
</organism>
<dbReference type="SUPFAM" id="SSF55681">
    <property type="entry name" value="Class II aaRS and biotin synthetases"/>
    <property type="match status" value="1"/>
</dbReference>
<dbReference type="Gene3D" id="3.30.930.10">
    <property type="entry name" value="Bira Bifunctional Protein, Domain 2"/>
    <property type="match status" value="1"/>
</dbReference>
<keyword evidence="2" id="KW-0436">Ligase</keyword>
<proteinExistence type="predicted"/>
<feature type="domain" description="Aminoacyl-transfer RNA synthetases class-II family profile" evidence="7">
    <location>
        <begin position="98"/>
        <end position="320"/>
    </location>
</feature>
<dbReference type="PANTHER" id="PTHR22594">
    <property type="entry name" value="ASPARTYL/LYSYL-TRNA SYNTHETASE"/>
    <property type="match status" value="1"/>
</dbReference>
<name>A0ABT4X4P3_9BACI</name>
<dbReference type="InterPro" id="IPR045864">
    <property type="entry name" value="aa-tRNA-synth_II/BPL/LPL"/>
</dbReference>
<protein>
    <submittedName>
        <fullName evidence="8">Asparagine synthetase A</fullName>
    </submittedName>
</protein>
<comment type="caution">
    <text evidence="8">The sequence shown here is derived from an EMBL/GenBank/DDBJ whole genome shotgun (WGS) entry which is preliminary data.</text>
</comment>
<gene>
    <name evidence="8" type="ORF">PJ311_11615</name>
</gene>